<evidence type="ECO:0000256" key="3">
    <source>
        <dbReference type="ARBA" id="ARBA00022723"/>
    </source>
</evidence>
<evidence type="ECO:0000256" key="2">
    <source>
        <dbReference type="ARBA" id="ARBA00022714"/>
    </source>
</evidence>
<comment type="cofactor">
    <cofactor evidence="6">
        <name>[2Fe-2S] cluster</name>
        <dbReference type="ChEBI" id="CHEBI:190135"/>
    </cofactor>
</comment>
<dbReference type="PRINTS" id="PR00355">
    <property type="entry name" value="ADRENODOXIN"/>
</dbReference>
<feature type="domain" description="2Fe-2S ferredoxin-type" evidence="7">
    <location>
        <begin position="2"/>
        <end position="105"/>
    </location>
</feature>
<dbReference type="PROSITE" id="PS00814">
    <property type="entry name" value="ADX"/>
    <property type="match status" value="1"/>
</dbReference>
<evidence type="ECO:0000259" key="7">
    <source>
        <dbReference type="PROSITE" id="PS51085"/>
    </source>
</evidence>
<dbReference type="InterPro" id="IPR036010">
    <property type="entry name" value="2Fe-2S_ferredoxin-like_sf"/>
</dbReference>
<evidence type="ECO:0000313" key="9">
    <source>
        <dbReference type="Proteomes" id="UP000028488"/>
    </source>
</evidence>
<gene>
    <name evidence="8" type="ORF">EP51_29270</name>
</gene>
<keyword evidence="2" id="KW-0001">2Fe-2S</keyword>
<dbReference type="Gene3D" id="3.10.20.30">
    <property type="match status" value="1"/>
</dbReference>
<comment type="similarity">
    <text evidence="1">Belongs to the adrenodoxin/putidaredoxin family.</text>
</comment>
<protein>
    <submittedName>
        <fullName evidence="8">Reductase</fullName>
    </submittedName>
</protein>
<dbReference type="InterPro" id="IPR012675">
    <property type="entry name" value="Beta-grasp_dom_sf"/>
</dbReference>
<accession>A0A076ETA0</accession>
<evidence type="ECO:0000256" key="6">
    <source>
        <dbReference type="ARBA" id="ARBA00034078"/>
    </source>
</evidence>
<dbReference type="SUPFAM" id="SSF54292">
    <property type="entry name" value="2Fe-2S ferredoxin-like"/>
    <property type="match status" value="1"/>
</dbReference>
<evidence type="ECO:0000256" key="4">
    <source>
        <dbReference type="ARBA" id="ARBA00023004"/>
    </source>
</evidence>
<dbReference type="eggNOG" id="COG0633">
    <property type="taxonomic scope" value="Bacteria"/>
</dbReference>
<evidence type="ECO:0000256" key="5">
    <source>
        <dbReference type="ARBA" id="ARBA00023014"/>
    </source>
</evidence>
<dbReference type="InterPro" id="IPR018298">
    <property type="entry name" value="Adrenodoxin_Fe-S_BS"/>
</dbReference>
<evidence type="ECO:0000256" key="1">
    <source>
        <dbReference type="ARBA" id="ARBA00010914"/>
    </source>
</evidence>
<keyword evidence="5" id="KW-0411">Iron-sulfur</keyword>
<dbReference type="Pfam" id="PF00111">
    <property type="entry name" value="Fer2"/>
    <property type="match status" value="1"/>
</dbReference>
<dbReference type="Proteomes" id="UP000028488">
    <property type="component" value="Chromosome"/>
</dbReference>
<dbReference type="InterPro" id="IPR001041">
    <property type="entry name" value="2Fe-2S_ferredoxin-type"/>
</dbReference>
<sequence>MSKITYVLPDGSESTIDVPTGQSIMDGSVRNNLPGIIAECGGSCSCATCHVILDEDSTGLFDEATDEERDLLEYLEGVQSHSRLSCQLIVNGQCDGVRVVVPDTNG</sequence>
<dbReference type="CDD" id="cd00207">
    <property type="entry name" value="fer2"/>
    <property type="match status" value="1"/>
</dbReference>
<dbReference type="GO" id="GO:0009055">
    <property type="term" value="F:electron transfer activity"/>
    <property type="evidence" value="ECO:0007669"/>
    <property type="project" value="TreeGrafter"/>
</dbReference>
<evidence type="ECO:0000313" key="8">
    <source>
        <dbReference type="EMBL" id="AII08487.1"/>
    </source>
</evidence>
<dbReference type="PANTHER" id="PTHR23426">
    <property type="entry name" value="FERREDOXIN/ADRENODOXIN"/>
    <property type="match status" value="1"/>
</dbReference>
<dbReference type="PROSITE" id="PS51085">
    <property type="entry name" value="2FE2S_FER_2"/>
    <property type="match status" value="1"/>
</dbReference>
<keyword evidence="4" id="KW-0408">Iron</keyword>
<dbReference type="InterPro" id="IPR001055">
    <property type="entry name" value="Adrenodoxin-like"/>
</dbReference>
<dbReference type="AlphaFoldDB" id="A0A076ETA0"/>
<dbReference type="GO" id="GO:0051537">
    <property type="term" value="F:2 iron, 2 sulfur cluster binding"/>
    <property type="evidence" value="ECO:0007669"/>
    <property type="project" value="UniProtKB-KW"/>
</dbReference>
<keyword evidence="3" id="KW-0479">Metal-binding</keyword>
<reference evidence="8 9" key="1">
    <citation type="submission" date="2014-07" db="EMBL/GenBank/DDBJ databases">
        <title>Genome Sequence of Rhodococcus opacus Strain R7, a Biodegrader of Mono- and Polycyclic Aromatic Hydrocarbons.</title>
        <authorList>
            <person name="Di Gennaro P."/>
            <person name="Zampolli J."/>
            <person name="Presti I."/>
            <person name="Cappelletti M."/>
            <person name="D'Ursi P."/>
            <person name="Orro A."/>
            <person name="Mezzelani A."/>
            <person name="Milanesi L."/>
        </authorList>
    </citation>
    <scope>NUCLEOTIDE SEQUENCE [LARGE SCALE GENOMIC DNA]</scope>
    <source>
        <strain evidence="8 9">R7</strain>
    </source>
</reference>
<dbReference type="PANTHER" id="PTHR23426:SF65">
    <property type="entry name" value="FERREDOXIN-2, MITOCHONDRIAL"/>
    <property type="match status" value="1"/>
</dbReference>
<dbReference type="EMBL" id="CP008947">
    <property type="protein sequence ID" value="AII08487.1"/>
    <property type="molecule type" value="Genomic_DNA"/>
</dbReference>
<organism evidence="8 9">
    <name type="scientific">Rhodococcus opacus</name>
    <name type="common">Nocardia opaca</name>
    <dbReference type="NCBI Taxonomy" id="37919"/>
    <lineage>
        <taxon>Bacteria</taxon>
        <taxon>Bacillati</taxon>
        <taxon>Actinomycetota</taxon>
        <taxon>Actinomycetes</taxon>
        <taxon>Mycobacteriales</taxon>
        <taxon>Nocardiaceae</taxon>
        <taxon>Rhodococcus</taxon>
    </lineage>
</organism>
<name>A0A076ETA0_RHOOP</name>
<dbReference type="GO" id="GO:0046872">
    <property type="term" value="F:metal ion binding"/>
    <property type="evidence" value="ECO:0007669"/>
    <property type="project" value="UniProtKB-KW"/>
</dbReference>
<dbReference type="RefSeq" id="WP_037231323.1">
    <property type="nucleotide sequence ID" value="NZ_CP008947.1"/>
</dbReference>
<proteinExistence type="inferred from homology"/>
<dbReference type="GO" id="GO:0140647">
    <property type="term" value="P:P450-containing electron transport chain"/>
    <property type="evidence" value="ECO:0007669"/>
    <property type="project" value="InterPro"/>
</dbReference>